<dbReference type="OrthoDB" id="7951357at2"/>
<organism evidence="2 3">
    <name type="scientific">Citreimonas salinaria</name>
    <dbReference type="NCBI Taxonomy" id="321339"/>
    <lineage>
        <taxon>Bacteria</taxon>
        <taxon>Pseudomonadati</taxon>
        <taxon>Pseudomonadota</taxon>
        <taxon>Alphaproteobacteria</taxon>
        <taxon>Rhodobacterales</taxon>
        <taxon>Roseobacteraceae</taxon>
        <taxon>Citreimonas</taxon>
    </lineage>
</organism>
<dbReference type="Proteomes" id="UP000199286">
    <property type="component" value="Unassembled WGS sequence"/>
</dbReference>
<protein>
    <recommendedName>
        <fullName evidence="4">Excalibur calcium-binding domain-containing protein</fullName>
    </recommendedName>
</protein>
<dbReference type="AlphaFoldDB" id="A0A1H3JZ37"/>
<reference evidence="2 3" key="1">
    <citation type="submission" date="2016-10" db="EMBL/GenBank/DDBJ databases">
        <authorList>
            <person name="de Groot N.N."/>
        </authorList>
    </citation>
    <scope>NUCLEOTIDE SEQUENCE [LARGE SCALE GENOMIC DNA]</scope>
    <source>
        <strain evidence="2 3">DSM 26880</strain>
    </source>
</reference>
<proteinExistence type="predicted"/>
<keyword evidence="3" id="KW-1185">Reference proteome</keyword>
<gene>
    <name evidence="2" type="ORF">SAMN05444340_10872</name>
</gene>
<dbReference type="PROSITE" id="PS51257">
    <property type="entry name" value="PROKAR_LIPOPROTEIN"/>
    <property type="match status" value="1"/>
</dbReference>
<name>A0A1H3JZ37_9RHOB</name>
<sequence>MRIFILPGLMALSLAACTTSIPDSGAGVGFGDYDEYAAREAELTGGVPAAPAVESATLGADGSASAGVPEVVSNAAGISAENDFDAVSEERDIAADANLIARNRAQYQVITPTVVPTRPGTETPNIVEYALRTDNPVGTQLYRRMGIRTAAGHQRACAQFAKPDLAQEAFLAAGGPERDRENLDPDGDGFACRWDPTPFRAIRGS</sequence>
<dbReference type="STRING" id="321339.SAMN05444340_10872"/>
<feature type="signal peptide" evidence="1">
    <location>
        <begin position="1"/>
        <end position="18"/>
    </location>
</feature>
<feature type="chain" id="PRO_5011742349" description="Excalibur calcium-binding domain-containing protein" evidence="1">
    <location>
        <begin position="19"/>
        <end position="205"/>
    </location>
</feature>
<keyword evidence="1" id="KW-0732">Signal</keyword>
<evidence type="ECO:0000256" key="1">
    <source>
        <dbReference type="SAM" id="SignalP"/>
    </source>
</evidence>
<evidence type="ECO:0008006" key="4">
    <source>
        <dbReference type="Google" id="ProtNLM"/>
    </source>
</evidence>
<accession>A0A1H3JZ37</accession>
<dbReference type="RefSeq" id="WP_089883413.1">
    <property type="nucleotide sequence ID" value="NZ_FNPF01000008.1"/>
</dbReference>
<evidence type="ECO:0000313" key="3">
    <source>
        <dbReference type="Proteomes" id="UP000199286"/>
    </source>
</evidence>
<dbReference type="EMBL" id="FNPF01000008">
    <property type="protein sequence ID" value="SDY45182.1"/>
    <property type="molecule type" value="Genomic_DNA"/>
</dbReference>
<evidence type="ECO:0000313" key="2">
    <source>
        <dbReference type="EMBL" id="SDY45182.1"/>
    </source>
</evidence>